<protein>
    <recommendedName>
        <fullName evidence="7">Large ribosomal subunit protein mL45</fullName>
    </recommendedName>
    <alternativeName>
        <fullName evidence="8">39S ribosomal protein L45, mitochondrial</fullName>
    </alternativeName>
</protein>
<name>A0A137PGA5_CONC2</name>
<evidence type="ECO:0000256" key="7">
    <source>
        <dbReference type="ARBA" id="ARBA00039448"/>
    </source>
</evidence>
<evidence type="ECO:0000256" key="5">
    <source>
        <dbReference type="ARBA" id="ARBA00023274"/>
    </source>
</evidence>
<dbReference type="PANTHER" id="PTHR28554:SF1">
    <property type="entry name" value="LARGE RIBOSOMAL SUBUNIT PROTEIN ML45"/>
    <property type="match status" value="1"/>
</dbReference>
<dbReference type="InterPro" id="IPR051975">
    <property type="entry name" value="mtLSU_mL45"/>
</dbReference>
<evidence type="ECO:0000256" key="2">
    <source>
        <dbReference type="ARBA" id="ARBA00022946"/>
    </source>
</evidence>
<dbReference type="SUPFAM" id="SSF54427">
    <property type="entry name" value="NTF2-like"/>
    <property type="match status" value="1"/>
</dbReference>
<gene>
    <name evidence="11" type="ORF">CONCODRAFT_92795</name>
</gene>
<keyword evidence="3" id="KW-0689">Ribosomal protein</keyword>
<dbReference type="EMBL" id="KQ964428">
    <property type="protein sequence ID" value="KXN74024.1"/>
    <property type="molecule type" value="Genomic_DNA"/>
</dbReference>
<evidence type="ECO:0000256" key="8">
    <source>
        <dbReference type="ARBA" id="ARBA00043031"/>
    </source>
</evidence>
<dbReference type="Pfam" id="PF04280">
    <property type="entry name" value="Tim44"/>
    <property type="match status" value="1"/>
</dbReference>
<dbReference type="GO" id="GO:0005840">
    <property type="term" value="C:ribosome"/>
    <property type="evidence" value="ECO:0007669"/>
    <property type="project" value="UniProtKB-KW"/>
</dbReference>
<evidence type="ECO:0000313" key="12">
    <source>
        <dbReference type="Proteomes" id="UP000070444"/>
    </source>
</evidence>
<dbReference type="STRING" id="796925.A0A137PGA5"/>
<dbReference type="InterPro" id="IPR032710">
    <property type="entry name" value="NTF2-like_dom_sf"/>
</dbReference>
<dbReference type="GO" id="GO:1990904">
    <property type="term" value="C:ribonucleoprotein complex"/>
    <property type="evidence" value="ECO:0007669"/>
    <property type="project" value="UniProtKB-KW"/>
</dbReference>
<keyword evidence="5" id="KW-0687">Ribonucleoprotein</keyword>
<evidence type="ECO:0000256" key="6">
    <source>
        <dbReference type="ARBA" id="ARBA00038073"/>
    </source>
</evidence>
<dbReference type="Gene3D" id="3.10.450.240">
    <property type="match status" value="1"/>
</dbReference>
<feature type="chain" id="PRO_5007294820" description="Large ribosomal subunit protein mL45" evidence="9">
    <location>
        <begin position="20"/>
        <end position="203"/>
    </location>
</feature>
<evidence type="ECO:0000256" key="9">
    <source>
        <dbReference type="SAM" id="SignalP"/>
    </source>
</evidence>
<evidence type="ECO:0000313" key="11">
    <source>
        <dbReference type="EMBL" id="KXN74024.1"/>
    </source>
</evidence>
<evidence type="ECO:0000259" key="10">
    <source>
        <dbReference type="SMART" id="SM00978"/>
    </source>
</evidence>
<keyword evidence="12" id="KW-1185">Reference proteome</keyword>
<accession>A0A137PGA5</accession>
<feature type="domain" description="Tim44-like" evidence="10">
    <location>
        <begin position="43"/>
        <end position="193"/>
    </location>
</feature>
<comment type="similarity">
    <text evidence="6">Belongs to the mitochondrion-specific ribosomal protein mL45 family.</text>
</comment>
<keyword evidence="2" id="KW-0809">Transit peptide</keyword>
<keyword evidence="4" id="KW-0496">Mitochondrion</keyword>
<reference evidence="11 12" key="1">
    <citation type="journal article" date="2015" name="Genome Biol. Evol.">
        <title>Phylogenomic analyses indicate that early fungi evolved digesting cell walls of algal ancestors of land plants.</title>
        <authorList>
            <person name="Chang Y."/>
            <person name="Wang S."/>
            <person name="Sekimoto S."/>
            <person name="Aerts A.L."/>
            <person name="Choi C."/>
            <person name="Clum A."/>
            <person name="LaButti K.M."/>
            <person name="Lindquist E.A."/>
            <person name="Yee Ngan C."/>
            <person name="Ohm R.A."/>
            <person name="Salamov A.A."/>
            <person name="Grigoriev I.V."/>
            <person name="Spatafora J.W."/>
            <person name="Berbee M.L."/>
        </authorList>
    </citation>
    <scope>NUCLEOTIDE SEQUENCE [LARGE SCALE GENOMIC DNA]</scope>
    <source>
        <strain evidence="11 12">NRRL 28638</strain>
    </source>
</reference>
<proteinExistence type="inferred from homology"/>
<sequence>MLDYFLMIWCFCFIPLNSSDKPSILTEQGRKIAKKHFRNFVSSTFSIANIKMKLKGWKPKVFANEALDLYLEMNSSYAKGNTEAIDYLCTPSLAATMKKDIKARKDTFQWNFKDAVEPPKVINARIGRIADGMTLAQVTVKFNTLQSMGVFNKSGKLVAGDPKNFQPIVEYYVLQRMISKPKDSHWQLYSKISPQSVEEILKN</sequence>
<dbReference type="InterPro" id="IPR007379">
    <property type="entry name" value="Tim44-like_dom"/>
</dbReference>
<dbReference type="PANTHER" id="PTHR28554">
    <property type="entry name" value="39S RIBOSOMAL PROTEIN L45, MITOCHONDRIAL"/>
    <property type="match status" value="1"/>
</dbReference>
<organism evidence="11 12">
    <name type="scientific">Conidiobolus coronatus (strain ATCC 28846 / CBS 209.66 / NRRL 28638)</name>
    <name type="common">Delacroixia coronata</name>
    <dbReference type="NCBI Taxonomy" id="796925"/>
    <lineage>
        <taxon>Eukaryota</taxon>
        <taxon>Fungi</taxon>
        <taxon>Fungi incertae sedis</taxon>
        <taxon>Zoopagomycota</taxon>
        <taxon>Entomophthoromycotina</taxon>
        <taxon>Entomophthoromycetes</taxon>
        <taxon>Entomophthorales</taxon>
        <taxon>Ancylistaceae</taxon>
        <taxon>Conidiobolus</taxon>
    </lineage>
</organism>
<dbReference type="Proteomes" id="UP000070444">
    <property type="component" value="Unassembled WGS sequence"/>
</dbReference>
<evidence type="ECO:0000256" key="3">
    <source>
        <dbReference type="ARBA" id="ARBA00022980"/>
    </source>
</evidence>
<keyword evidence="9" id="KW-0732">Signal</keyword>
<evidence type="ECO:0000256" key="4">
    <source>
        <dbReference type="ARBA" id="ARBA00023128"/>
    </source>
</evidence>
<feature type="signal peptide" evidence="9">
    <location>
        <begin position="1"/>
        <end position="19"/>
    </location>
</feature>
<dbReference type="AlphaFoldDB" id="A0A137PGA5"/>
<evidence type="ECO:0000256" key="1">
    <source>
        <dbReference type="ARBA" id="ARBA00004173"/>
    </source>
</evidence>
<dbReference type="SMART" id="SM00978">
    <property type="entry name" value="Tim44"/>
    <property type="match status" value="1"/>
</dbReference>
<dbReference type="OrthoDB" id="19619at2759"/>
<dbReference type="GO" id="GO:0005739">
    <property type="term" value="C:mitochondrion"/>
    <property type="evidence" value="ECO:0007669"/>
    <property type="project" value="UniProtKB-SubCell"/>
</dbReference>
<dbReference type="OMA" id="DWAPPKD"/>
<comment type="subcellular location">
    <subcellularLocation>
        <location evidence="1">Mitochondrion</location>
    </subcellularLocation>
</comment>